<proteinExistence type="predicted"/>
<keyword evidence="1" id="KW-0812">Transmembrane</keyword>
<keyword evidence="3" id="KW-1185">Reference proteome</keyword>
<organism evidence="2 3">
    <name type="scientific">Absicoccus porci</name>
    <dbReference type="NCBI Taxonomy" id="2486576"/>
    <lineage>
        <taxon>Bacteria</taxon>
        <taxon>Bacillati</taxon>
        <taxon>Bacillota</taxon>
        <taxon>Erysipelotrichia</taxon>
        <taxon>Erysipelotrichales</taxon>
        <taxon>Erysipelotrichaceae</taxon>
        <taxon>Absicoccus</taxon>
    </lineage>
</organism>
<evidence type="ECO:0000313" key="3">
    <source>
        <dbReference type="Proteomes" id="UP000276568"/>
    </source>
</evidence>
<keyword evidence="1" id="KW-0472">Membrane</keyword>
<reference evidence="2 3" key="1">
    <citation type="submission" date="2018-11" db="EMBL/GenBank/DDBJ databases">
        <title>Clostridium sp. nov., a member of the family Erysipelotrichaceae isolated from pig faeces.</title>
        <authorList>
            <person name="Chang Y.-H."/>
        </authorList>
    </citation>
    <scope>NUCLEOTIDE SEQUENCE [LARGE SCALE GENOMIC DNA]</scope>
    <source>
        <strain evidence="2 3">YH-panp20</strain>
    </source>
</reference>
<gene>
    <name evidence="2" type="ORF">EDX97_07795</name>
</gene>
<sequence>MDYRMMEYVTDLAVEREESAKRVRSKLKHAKKKHRAIRFLAELTYTGAIAAVLMYLMLAVTAWVIG</sequence>
<dbReference type="AlphaFoldDB" id="A0A3N0I0Y9"/>
<evidence type="ECO:0000313" key="2">
    <source>
        <dbReference type="EMBL" id="RNM30673.1"/>
    </source>
</evidence>
<dbReference type="RefSeq" id="WP_128520580.1">
    <property type="nucleotide sequence ID" value="NZ_RJQC01000002.1"/>
</dbReference>
<accession>A0A3N0I0Y9</accession>
<name>A0A3N0I0Y9_9FIRM</name>
<dbReference type="EMBL" id="RJQC01000002">
    <property type="protein sequence ID" value="RNM30673.1"/>
    <property type="molecule type" value="Genomic_DNA"/>
</dbReference>
<evidence type="ECO:0000256" key="1">
    <source>
        <dbReference type="SAM" id="Phobius"/>
    </source>
</evidence>
<comment type="caution">
    <text evidence="2">The sequence shown here is derived from an EMBL/GenBank/DDBJ whole genome shotgun (WGS) entry which is preliminary data.</text>
</comment>
<keyword evidence="1" id="KW-1133">Transmembrane helix</keyword>
<dbReference type="Proteomes" id="UP000276568">
    <property type="component" value="Unassembled WGS sequence"/>
</dbReference>
<protein>
    <submittedName>
        <fullName evidence="2">Uncharacterized protein</fullName>
    </submittedName>
</protein>
<feature type="transmembrane region" description="Helical" evidence="1">
    <location>
        <begin position="39"/>
        <end position="65"/>
    </location>
</feature>